<evidence type="ECO:0000313" key="1">
    <source>
        <dbReference type="EMBL" id="PIP75725.1"/>
    </source>
</evidence>
<sequence length="123" mass="14320">MFSKMIKNLSTKLKDKTEGRLPMSVEKKEEPVKNVLDVFCPYCASENYVRRGTRQKKNERVQLYLCHDCQRTFTPGAVKGKHYPKAIILDAMSLYYLGYSLERSCEMVNKMNLDKSQNSKVKK</sequence>
<dbReference type="AlphaFoldDB" id="A0A2H0D0N4"/>
<gene>
    <name evidence="1" type="ORF">COW86_02145</name>
</gene>
<evidence type="ECO:0000313" key="2">
    <source>
        <dbReference type="Proteomes" id="UP000230159"/>
    </source>
</evidence>
<evidence type="ECO:0008006" key="3">
    <source>
        <dbReference type="Google" id="ProtNLM"/>
    </source>
</evidence>
<name>A0A2H0D0N4_9BACT</name>
<dbReference type="SUPFAM" id="SSF57783">
    <property type="entry name" value="Zinc beta-ribbon"/>
    <property type="match status" value="1"/>
</dbReference>
<proteinExistence type="predicted"/>
<comment type="caution">
    <text evidence="1">The sequence shown here is derived from an EMBL/GenBank/DDBJ whole genome shotgun (WGS) entry which is preliminary data.</text>
</comment>
<organism evidence="1 2">
    <name type="scientific">Candidatus Kuenenbacteria bacterium CG22_combo_CG10-13_8_21_14_all_39_9</name>
    <dbReference type="NCBI Taxonomy" id="1974621"/>
    <lineage>
        <taxon>Bacteria</taxon>
        <taxon>Candidatus Kueneniibacteriota</taxon>
    </lineage>
</organism>
<reference evidence="1 2" key="1">
    <citation type="submission" date="2017-09" db="EMBL/GenBank/DDBJ databases">
        <title>Depth-based differentiation of microbial function through sediment-hosted aquifers and enrichment of novel symbionts in the deep terrestrial subsurface.</title>
        <authorList>
            <person name="Probst A.J."/>
            <person name="Ladd B."/>
            <person name="Jarett J.K."/>
            <person name="Geller-Mcgrath D.E."/>
            <person name="Sieber C.M."/>
            <person name="Emerson J.B."/>
            <person name="Anantharaman K."/>
            <person name="Thomas B.C."/>
            <person name="Malmstrom R."/>
            <person name="Stieglmeier M."/>
            <person name="Klingl A."/>
            <person name="Woyke T."/>
            <person name="Ryan C.M."/>
            <person name="Banfield J.F."/>
        </authorList>
    </citation>
    <scope>NUCLEOTIDE SEQUENCE [LARGE SCALE GENOMIC DNA]</scope>
    <source>
        <strain evidence="1">CG22_combo_CG10-13_8_21_14_all_39_9</strain>
    </source>
</reference>
<accession>A0A2H0D0N4</accession>
<dbReference type="EMBL" id="PCTN01000095">
    <property type="protein sequence ID" value="PIP75725.1"/>
    <property type="molecule type" value="Genomic_DNA"/>
</dbReference>
<protein>
    <recommendedName>
        <fullName evidence="3">InsA N-terminal domain-containing protein</fullName>
    </recommendedName>
</protein>
<dbReference type="Proteomes" id="UP000230159">
    <property type="component" value="Unassembled WGS sequence"/>
</dbReference>